<keyword evidence="2" id="KW-1185">Reference proteome</keyword>
<dbReference type="Proteomes" id="UP000323426">
    <property type="component" value="Unassembled WGS sequence"/>
</dbReference>
<organism evidence="1 2">
    <name type="scientific">Adhaeribacter rhizoryzae</name>
    <dbReference type="NCBI Taxonomy" id="2607907"/>
    <lineage>
        <taxon>Bacteria</taxon>
        <taxon>Pseudomonadati</taxon>
        <taxon>Bacteroidota</taxon>
        <taxon>Cytophagia</taxon>
        <taxon>Cytophagales</taxon>
        <taxon>Hymenobacteraceae</taxon>
        <taxon>Adhaeribacter</taxon>
    </lineage>
</organism>
<name>A0A5M6D7Q7_9BACT</name>
<dbReference type="AlphaFoldDB" id="A0A5M6D7Q7"/>
<protein>
    <recommendedName>
        <fullName evidence="3">STAS/SEC14 domain-containing protein</fullName>
    </recommendedName>
</protein>
<reference evidence="1 2" key="1">
    <citation type="submission" date="2019-09" db="EMBL/GenBank/DDBJ databases">
        <title>Genome sequence and assembly of Adhaeribacter sp.</title>
        <authorList>
            <person name="Chhetri G."/>
        </authorList>
    </citation>
    <scope>NUCLEOTIDE SEQUENCE [LARGE SCALE GENOMIC DNA]</scope>
    <source>
        <strain evidence="1 2">DK36</strain>
    </source>
</reference>
<gene>
    <name evidence="1" type="ORF">F0145_17230</name>
</gene>
<comment type="caution">
    <text evidence="1">The sequence shown here is derived from an EMBL/GenBank/DDBJ whole genome shotgun (WGS) entry which is preliminary data.</text>
</comment>
<evidence type="ECO:0000313" key="1">
    <source>
        <dbReference type="EMBL" id="KAA5543383.1"/>
    </source>
</evidence>
<evidence type="ECO:0000313" key="2">
    <source>
        <dbReference type="Proteomes" id="UP000323426"/>
    </source>
</evidence>
<dbReference type="EMBL" id="VWSF01000014">
    <property type="protein sequence ID" value="KAA5543383.1"/>
    <property type="molecule type" value="Genomic_DNA"/>
</dbReference>
<dbReference type="RefSeq" id="WP_150090192.1">
    <property type="nucleotide sequence ID" value="NZ_VWSF01000014.1"/>
</dbReference>
<sequence length="140" mass="16241">MVEASDNLSLNFRPELNILVCRFIQPIPSALLRQAYGKALQTAQEYQARYWLFDLRRRGPISAEDEKWILEYFFPQAESQVKALQYFAYLVTPSHYVHIREVVSTDKLANYSPLTHISIFDSEDKALDWLALNQTADARA</sequence>
<proteinExistence type="predicted"/>
<accession>A0A5M6D7Q7</accession>
<evidence type="ECO:0008006" key="3">
    <source>
        <dbReference type="Google" id="ProtNLM"/>
    </source>
</evidence>